<evidence type="ECO:0000313" key="2">
    <source>
        <dbReference type="Proteomes" id="UP000789525"/>
    </source>
</evidence>
<dbReference type="Proteomes" id="UP000789525">
    <property type="component" value="Unassembled WGS sequence"/>
</dbReference>
<organism evidence="1 2">
    <name type="scientific">Acaulospora colombiana</name>
    <dbReference type="NCBI Taxonomy" id="27376"/>
    <lineage>
        <taxon>Eukaryota</taxon>
        <taxon>Fungi</taxon>
        <taxon>Fungi incertae sedis</taxon>
        <taxon>Mucoromycota</taxon>
        <taxon>Glomeromycotina</taxon>
        <taxon>Glomeromycetes</taxon>
        <taxon>Diversisporales</taxon>
        <taxon>Acaulosporaceae</taxon>
        <taxon>Acaulospora</taxon>
    </lineage>
</organism>
<gene>
    <name evidence="1" type="ORF">ACOLOM_LOCUS10440</name>
</gene>
<keyword evidence="2" id="KW-1185">Reference proteome</keyword>
<dbReference type="EMBL" id="CAJVPT010033648">
    <property type="protein sequence ID" value="CAG8705559.1"/>
    <property type="molecule type" value="Genomic_DNA"/>
</dbReference>
<accession>A0ACA9PE59</accession>
<evidence type="ECO:0000313" key="1">
    <source>
        <dbReference type="EMBL" id="CAG8705559.1"/>
    </source>
</evidence>
<proteinExistence type="predicted"/>
<protein>
    <submittedName>
        <fullName evidence="1">10942_t:CDS:1</fullName>
    </submittedName>
</protein>
<sequence>MKGTAIQETIVIPRMDRASFGAVATPNTSLSKNLGVSWVYWDGVVEVEELVVEEINSAVPVETWQYTVRLPLFYSKSKCLQSL</sequence>
<comment type="caution">
    <text evidence="1">The sequence shown here is derived from an EMBL/GenBank/DDBJ whole genome shotgun (WGS) entry which is preliminary data.</text>
</comment>
<name>A0ACA9PE59_9GLOM</name>
<reference evidence="1" key="1">
    <citation type="submission" date="2021-06" db="EMBL/GenBank/DDBJ databases">
        <authorList>
            <person name="Kallberg Y."/>
            <person name="Tangrot J."/>
            <person name="Rosling A."/>
        </authorList>
    </citation>
    <scope>NUCLEOTIDE SEQUENCE</scope>
    <source>
        <strain evidence="1">CL356</strain>
    </source>
</reference>